<dbReference type="PANTHER" id="PTHR30471:SF3">
    <property type="entry name" value="UPF0758 PROTEIN YEES-RELATED"/>
    <property type="match status" value="1"/>
</dbReference>
<dbReference type="Proteomes" id="UP000595894">
    <property type="component" value="Chromosome"/>
</dbReference>
<sequence length="101" mass="10744">MVALAYLDPDRRLLGMRHALPGDEAAAEVPVRLILRDALGMDAASVVMAHNHPGGDPTPSTADRAVTRRVARALGMVDITLMDHIVLAAQGSFSFRAMGLL</sequence>
<evidence type="ECO:0000313" key="8">
    <source>
        <dbReference type="Proteomes" id="UP000595894"/>
    </source>
</evidence>
<dbReference type="PANTHER" id="PTHR30471">
    <property type="entry name" value="DNA REPAIR PROTEIN RADC"/>
    <property type="match status" value="1"/>
</dbReference>
<dbReference type="SUPFAM" id="SSF102712">
    <property type="entry name" value="JAB1/MPN domain"/>
    <property type="match status" value="1"/>
</dbReference>
<dbReference type="PROSITE" id="PS50249">
    <property type="entry name" value="MPN"/>
    <property type="match status" value="1"/>
</dbReference>
<dbReference type="EMBL" id="CP061035">
    <property type="protein sequence ID" value="QQV78881.1"/>
    <property type="molecule type" value="Genomic_DNA"/>
</dbReference>
<dbReference type="GO" id="GO:0008237">
    <property type="term" value="F:metallopeptidase activity"/>
    <property type="evidence" value="ECO:0007669"/>
    <property type="project" value="UniProtKB-KW"/>
</dbReference>
<dbReference type="GO" id="GO:0046872">
    <property type="term" value="F:metal ion binding"/>
    <property type="evidence" value="ECO:0007669"/>
    <property type="project" value="UniProtKB-KW"/>
</dbReference>
<protein>
    <submittedName>
        <fullName evidence="7">DNA repair protein</fullName>
    </submittedName>
</protein>
<dbReference type="InterPro" id="IPR001405">
    <property type="entry name" value="UPF0758"/>
</dbReference>
<evidence type="ECO:0000259" key="6">
    <source>
        <dbReference type="PROSITE" id="PS50249"/>
    </source>
</evidence>
<keyword evidence="5" id="KW-0482">Metalloprotease</keyword>
<evidence type="ECO:0000256" key="3">
    <source>
        <dbReference type="ARBA" id="ARBA00022801"/>
    </source>
</evidence>
<evidence type="ECO:0000256" key="1">
    <source>
        <dbReference type="ARBA" id="ARBA00022670"/>
    </source>
</evidence>
<evidence type="ECO:0000256" key="5">
    <source>
        <dbReference type="ARBA" id="ARBA00023049"/>
    </source>
</evidence>
<dbReference type="InterPro" id="IPR025657">
    <property type="entry name" value="RadC_JAB"/>
</dbReference>
<keyword evidence="4" id="KW-0862">Zinc</keyword>
<keyword evidence="3" id="KW-0378">Hydrolase</keyword>
<evidence type="ECO:0000256" key="2">
    <source>
        <dbReference type="ARBA" id="ARBA00022723"/>
    </source>
</evidence>
<reference evidence="8" key="1">
    <citation type="submission" date="2020-09" db="EMBL/GenBank/DDBJ databases">
        <title>Sphingomonas sp., a new species isolated from pork steak.</title>
        <authorList>
            <person name="Heidler von Heilborn D."/>
        </authorList>
    </citation>
    <scope>NUCLEOTIDE SEQUENCE [LARGE SCALE GENOMIC DNA]</scope>
</reference>
<feature type="domain" description="MPN" evidence="6">
    <location>
        <begin position="1"/>
        <end position="101"/>
    </location>
</feature>
<accession>A0A974S5X2</accession>
<dbReference type="InterPro" id="IPR037518">
    <property type="entry name" value="MPN"/>
</dbReference>
<keyword evidence="1" id="KW-0645">Protease</keyword>
<keyword evidence="2" id="KW-0479">Metal-binding</keyword>
<evidence type="ECO:0000256" key="4">
    <source>
        <dbReference type="ARBA" id="ARBA00022833"/>
    </source>
</evidence>
<dbReference type="GO" id="GO:0006508">
    <property type="term" value="P:proteolysis"/>
    <property type="evidence" value="ECO:0007669"/>
    <property type="project" value="UniProtKB-KW"/>
</dbReference>
<dbReference type="Pfam" id="PF04002">
    <property type="entry name" value="RadC"/>
    <property type="match status" value="1"/>
</dbReference>
<keyword evidence="8" id="KW-1185">Reference proteome</keyword>
<evidence type="ECO:0000313" key="7">
    <source>
        <dbReference type="EMBL" id="QQV78881.1"/>
    </source>
</evidence>
<gene>
    <name evidence="7" type="ORF">H5J25_06360</name>
</gene>
<dbReference type="AlphaFoldDB" id="A0A974S5X2"/>
<dbReference type="KEGG" id="sari:H5J25_06360"/>
<dbReference type="Gene3D" id="3.40.140.10">
    <property type="entry name" value="Cytidine Deaminase, domain 2"/>
    <property type="match status" value="1"/>
</dbReference>
<proteinExistence type="predicted"/>
<name>A0A974S5X2_9SPHN</name>
<organism evidence="7 8">
    <name type="scientific">Sphingomonas aliaeris</name>
    <dbReference type="NCBI Taxonomy" id="2759526"/>
    <lineage>
        <taxon>Bacteria</taxon>
        <taxon>Pseudomonadati</taxon>
        <taxon>Pseudomonadota</taxon>
        <taxon>Alphaproteobacteria</taxon>
        <taxon>Sphingomonadales</taxon>
        <taxon>Sphingomonadaceae</taxon>
        <taxon>Sphingomonas</taxon>
    </lineage>
</organism>